<accession>A0A6P6T6X1</accession>
<feature type="compositionally biased region" description="Basic and acidic residues" evidence="1">
    <location>
        <begin position="569"/>
        <end position="583"/>
    </location>
</feature>
<sequence>MSTEKLLSASSISLLGFGLCLFLCVHATAGEDGQIAPGAGHLVKKGERQPIISTEFGEVSGVRVSDGNETFNIHLITLEPNSLFLPVMLHQDMVFYVHTGSGNLSYRDEHKRENTTIRRGDVYRLGSGSVFFIQSDVDLERQKLRIYAIFGNAGEDLREPTEYGPYSSIRDLVLGFDKKILQETFKVPEEVIEEITSGRKPEAIVRGLPGTQEKTIREREYQFIEAVFGSTSIFSIFETSNKDKKKSNIFNIFQEKRDFENCNGWSTTVTRKKYSVLKGSKYGLFMVNLTRGGMMGPHWNPEATEIAVVLQGKGMVRVVCPSLPNKAECKNARFGVEEGDIFAVQRFHPMAQMAFNNDTLVFVGFSTSTENNHPQYLAGKASVLRTLDKHILAASFGINETTFDRLVNQQRESVILECTSCAEEEWRIMEEEIEREREEARQREEERKRQEEEAETREEEAVRERAEEERKKREQEEEEEAARRKREEEAARERREQEEREQEAAQMEEKEREAAARREEEAAKREEEEAAAQRRQEESGQGEGGRPHEGGREARPPEEDGRGGGVGARQEEETAKQQEKDMGQEEEQGNGQGWGRRILKNAS</sequence>
<dbReference type="GeneID" id="113698489"/>
<reference evidence="4" key="1">
    <citation type="journal article" date="2025" name="Foods">
        <title>Unveiling the Microbial Signatures of Arabica Coffee Cherries: Insights into Ripeness Specific Diversity, Functional Traits, and Implications for Quality and Safety.</title>
        <authorList>
            <consortium name="RefSeq"/>
            <person name="Tenea G.N."/>
            <person name="Cifuentes V."/>
            <person name="Reyes P."/>
            <person name="Cevallos-Vallejos M."/>
        </authorList>
    </citation>
    <scope>NUCLEOTIDE SEQUENCE [LARGE SCALE GENOMIC DNA]</scope>
</reference>
<dbReference type="InterPro" id="IPR014710">
    <property type="entry name" value="RmlC-like_jellyroll"/>
</dbReference>
<dbReference type="Proteomes" id="UP001652660">
    <property type="component" value="Chromosome 7e"/>
</dbReference>
<dbReference type="RefSeq" id="XP_027074123.2">
    <property type="nucleotide sequence ID" value="XM_027218322.2"/>
</dbReference>
<feature type="domain" description="Cupin type-1" evidence="3">
    <location>
        <begin position="250"/>
        <end position="404"/>
    </location>
</feature>
<dbReference type="Gene3D" id="2.60.120.10">
    <property type="entry name" value="Jelly Rolls"/>
    <property type="match status" value="2"/>
</dbReference>
<dbReference type="CDD" id="cd02244">
    <property type="entry name" value="cupin_7S_vicilin-like_N"/>
    <property type="match status" value="1"/>
</dbReference>
<reference evidence="5" key="2">
    <citation type="submission" date="2025-08" db="UniProtKB">
        <authorList>
            <consortium name="RefSeq"/>
        </authorList>
    </citation>
    <scope>IDENTIFICATION</scope>
    <source>
        <tissue evidence="5">Leaves</tissue>
    </source>
</reference>
<feature type="compositionally biased region" description="Basic and acidic residues" evidence="1">
    <location>
        <begin position="437"/>
        <end position="451"/>
    </location>
</feature>
<dbReference type="InterPro" id="IPR006045">
    <property type="entry name" value="Cupin_1"/>
</dbReference>
<dbReference type="InterPro" id="IPR050253">
    <property type="entry name" value="Seed_Storage-Functional"/>
</dbReference>
<dbReference type="CDD" id="cd02245">
    <property type="entry name" value="cupin_7S_vicilin-like_C"/>
    <property type="match status" value="1"/>
</dbReference>
<dbReference type="InterPro" id="IPR011051">
    <property type="entry name" value="RmlC_Cupin_sf"/>
</dbReference>
<dbReference type="SMART" id="SM00835">
    <property type="entry name" value="Cupin_1"/>
    <property type="match status" value="2"/>
</dbReference>
<dbReference type="OrthoDB" id="1932894at2759"/>
<evidence type="ECO:0000256" key="2">
    <source>
        <dbReference type="SAM" id="SignalP"/>
    </source>
</evidence>
<evidence type="ECO:0000256" key="1">
    <source>
        <dbReference type="SAM" id="MobiDB-lite"/>
    </source>
</evidence>
<evidence type="ECO:0000259" key="3">
    <source>
        <dbReference type="SMART" id="SM00835"/>
    </source>
</evidence>
<dbReference type="AlphaFoldDB" id="A0A6P6T6X1"/>
<feature type="chain" id="PRO_5046843254" evidence="2">
    <location>
        <begin position="31"/>
        <end position="603"/>
    </location>
</feature>
<dbReference type="PANTHER" id="PTHR31189">
    <property type="entry name" value="OS03G0336100 PROTEIN-RELATED"/>
    <property type="match status" value="1"/>
</dbReference>
<name>A0A6P6T6X1_COFAR</name>
<dbReference type="SUPFAM" id="SSF51182">
    <property type="entry name" value="RmlC-like cupins"/>
    <property type="match status" value="2"/>
</dbReference>
<proteinExistence type="predicted"/>
<protein>
    <submittedName>
        <fullName evidence="5">Vicilin-like seed storage protein At4g36700 isoform X1</fullName>
    </submittedName>
</protein>
<evidence type="ECO:0000313" key="4">
    <source>
        <dbReference type="Proteomes" id="UP001652660"/>
    </source>
</evidence>
<dbReference type="Pfam" id="PF00190">
    <property type="entry name" value="Cupin_1"/>
    <property type="match status" value="1"/>
</dbReference>
<feature type="domain" description="Cupin type-1" evidence="3">
    <location>
        <begin position="45"/>
        <end position="193"/>
    </location>
</feature>
<evidence type="ECO:0000313" key="5">
    <source>
        <dbReference type="RefSeq" id="XP_027074123.2"/>
    </source>
</evidence>
<feature type="signal peptide" evidence="2">
    <location>
        <begin position="1"/>
        <end position="30"/>
    </location>
</feature>
<gene>
    <name evidence="5" type="primary">LOC113698489</name>
</gene>
<keyword evidence="4" id="KW-1185">Reference proteome</keyword>
<organism evidence="4 5">
    <name type="scientific">Coffea arabica</name>
    <name type="common">Arabian coffee</name>
    <dbReference type="NCBI Taxonomy" id="13443"/>
    <lineage>
        <taxon>Eukaryota</taxon>
        <taxon>Viridiplantae</taxon>
        <taxon>Streptophyta</taxon>
        <taxon>Embryophyta</taxon>
        <taxon>Tracheophyta</taxon>
        <taxon>Spermatophyta</taxon>
        <taxon>Magnoliopsida</taxon>
        <taxon>eudicotyledons</taxon>
        <taxon>Gunneridae</taxon>
        <taxon>Pentapetalae</taxon>
        <taxon>asterids</taxon>
        <taxon>lamiids</taxon>
        <taxon>Gentianales</taxon>
        <taxon>Rubiaceae</taxon>
        <taxon>Ixoroideae</taxon>
        <taxon>Gardenieae complex</taxon>
        <taxon>Bertiereae - Coffeeae clade</taxon>
        <taxon>Coffeeae</taxon>
        <taxon>Coffea</taxon>
    </lineage>
</organism>
<feature type="compositionally biased region" description="Basic and acidic residues" evidence="1">
    <location>
        <begin position="507"/>
        <end position="538"/>
    </location>
</feature>
<dbReference type="PANTHER" id="PTHR31189:SF7">
    <property type="entry name" value="OS03G0197300 PROTEIN"/>
    <property type="match status" value="1"/>
</dbReference>
<feature type="region of interest" description="Disordered" evidence="1">
    <location>
        <begin position="437"/>
        <end position="603"/>
    </location>
</feature>
<keyword evidence="2" id="KW-0732">Signal</keyword>
<feature type="compositionally biased region" description="Basic and acidic residues" evidence="1">
    <location>
        <begin position="459"/>
        <end position="498"/>
    </location>
</feature>
<feature type="compositionally biased region" description="Basic and acidic residues" evidence="1">
    <location>
        <begin position="545"/>
        <end position="562"/>
    </location>
</feature>